<comment type="caution">
    <text evidence="2">The sequence shown here is derived from an EMBL/GenBank/DDBJ whole genome shotgun (WGS) entry which is preliminary data.</text>
</comment>
<gene>
    <name evidence="2" type="ORF">QQ020_03785</name>
</gene>
<dbReference type="EMBL" id="JAUJEB010000001">
    <property type="protein sequence ID" value="MDN5211150.1"/>
    <property type="molecule type" value="Genomic_DNA"/>
</dbReference>
<name>A0ABT8L091_9BACT</name>
<dbReference type="Proteomes" id="UP001172083">
    <property type="component" value="Unassembled WGS sequence"/>
</dbReference>
<organism evidence="2 3">
    <name type="scientific">Agaribacillus aureus</name>
    <dbReference type="NCBI Taxonomy" id="3051825"/>
    <lineage>
        <taxon>Bacteria</taxon>
        <taxon>Pseudomonadati</taxon>
        <taxon>Bacteroidota</taxon>
        <taxon>Cytophagia</taxon>
        <taxon>Cytophagales</taxon>
        <taxon>Splendidivirgaceae</taxon>
        <taxon>Agaribacillus</taxon>
    </lineage>
</organism>
<reference evidence="2" key="1">
    <citation type="submission" date="2023-06" db="EMBL/GenBank/DDBJ databases">
        <title>Genomic of Agaribacillus aureum.</title>
        <authorList>
            <person name="Wang G."/>
        </authorList>
    </citation>
    <scope>NUCLEOTIDE SEQUENCE</scope>
    <source>
        <strain evidence="2">BMA12</strain>
    </source>
</reference>
<accession>A0ABT8L091</accession>
<dbReference type="Pfam" id="PF04784">
    <property type="entry name" value="DUF547"/>
    <property type="match status" value="1"/>
</dbReference>
<evidence type="ECO:0000313" key="2">
    <source>
        <dbReference type="EMBL" id="MDN5211150.1"/>
    </source>
</evidence>
<sequence length="172" mass="20373">MKRTILISLLVVCASYCHGISLEKFFLDTDRFLQTYVTDGEVDYKKIRKQTAEIQQLYQDIGKISLENKSRDEIKAFYLNAYNIIVIHETLFNKKHKKLLKSGKFFKEVRHNINGQDLTLEKLERKYLLLKFRDPRIYFYLGHSTRGKSQFQEFAISPQKIQEQLESLSIRG</sequence>
<feature type="domain" description="DUF547" evidence="1">
    <location>
        <begin position="67"/>
        <end position="167"/>
    </location>
</feature>
<proteinExistence type="predicted"/>
<dbReference type="InterPro" id="IPR006869">
    <property type="entry name" value="DUF547"/>
</dbReference>
<keyword evidence="3" id="KW-1185">Reference proteome</keyword>
<evidence type="ECO:0000259" key="1">
    <source>
        <dbReference type="Pfam" id="PF04784"/>
    </source>
</evidence>
<protein>
    <submittedName>
        <fullName evidence="2">DUF547 domain-containing protein</fullName>
    </submittedName>
</protein>
<evidence type="ECO:0000313" key="3">
    <source>
        <dbReference type="Proteomes" id="UP001172083"/>
    </source>
</evidence>
<dbReference type="RefSeq" id="WP_346756485.1">
    <property type="nucleotide sequence ID" value="NZ_JAUJEB010000001.1"/>
</dbReference>